<keyword evidence="2" id="KW-1185">Reference proteome</keyword>
<dbReference type="RefSeq" id="WP_086469908.1">
    <property type="nucleotide sequence ID" value="NZ_FXWK01000001.1"/>
</dbReference>
<evidence type="ECO:0000313" key="1">
    <source>
        <dbReference type="EMBL" id="SMQ68614.1"/>
    </source>
</evidence>
<sequence length="190" mass="20799">MNDVFRLDSDRSAYAFPLPDERLHSFVENLLHTRGLDPKPVNRLRDIGLDDKACCSFEIDVDGDAVCLLVIPRRFSRDAMTADHVRRYGRKAEALGLRFLAVPETLLRASAASGRDAGAATAVKADDRLRVLDHFLRHGSAGLFELAARLEHENPVAAILELDVDGALSIDDGILSSRSRVTLAGNGVRP</sequence>
<accession>A0A1Y6F1A2</accession>
<evidence type="ECO:0000313" key="2">
    <source>
        <dbReference type="Proteomes" id="UP000194474"/>
    </source>
</evidence>
<reference evidence="2" key="1">
    <citation type="submission" date="2017-04" db="EMBL/GenBank/DDBJ databases">
        <authorList>
            <person name="Varghese N."/>
            <person name="Submissions S."/>
        </authorList>
    </citation>
    <scope>NUCLEOTIDE SEQUENCE [LARGE SCALE GENOMIC DNA]</scope>
</reference>
<protein>
    <submittedName>
        <fullName evidence="1">Uncharacterized protein</fullName>
    </submittedName>
</protein>
<dbReference type="OrthoDB" id="8016868at2"/>
<gene>
    <name evidence="1" type="ORF">SAMN06295905_1603</name>
</gene>
<organism evidence="1 2">
    <name type="scientific">Devosia lucknowensis</name>
    <dbReference type="NCBI Taxonomy" id="1096929"/>
    <lineage>
        <taxon>Bacteria</taxon>
        <taxon>Pseudomonadati</taxon>
        <taxon>Pseudomonadota</taxon>
        <taxon>Alphaproteobacteria</taxon>
        <taxon>Hyphomicrobiales</taxon>
        <taxon>Devosiaceae</taxon>
        <taxon>Devosia</taxon>
    </lineage>
</organism>
<dbReference type="EMBL" id="FXWK01000001">
    <property type="protein sequence ID" value="SMQ68614.1"/>
    <property type="molecule type" value="Genomic_DNA"/>
</dbReference>
<dbReference type="AlphaFoldDB" id="A0A1Y6F1A2"/>
<proteinExistence type="predicted"/>
<dbReference type="Proteomes" id="UP000194474">
    <property type="component" value="Unassembled WGS sequence"/>
</dbReference>
<name>A0A1Y6F1A2_9HYPH</name>